<dbReference type="EMBL" id="CAMAPD010000008">
    <property type="protein sequence ID" value="CAH9058719.1"/>
    <property type="molecule type" value="Genomic_DNA"/>
</dbReference>
<dbReference type="Pfam" id="PF11137">
    <property type="entry name" value="DUF2909"/>
    <property type="match status" value="1"/>
</dbReference>
<sequence>MLIKFIIIFLLLFIIFNLFRALFLMLQNPTEGKPMSLYLGRRVIFSAVVLIIIIIAAKLGAIQLNRTPSLTAHIQIQINITKQRPQNANTKQLLERQNVV</sequence>
<keyword evidence="1" id="KW-0812">Transmembrane</keyword>
<protein>
    <recommendedName>
        <fullName evidence="6">DUF2909 domain-containing protein</fullName>
    </recommendedName>
</protein>
<feature type="transmembrane region" description="Helical" evidence="1">
    <location>
        <begin position="43"/>
        <end position="61"/>
    </location>
</feature>
<feature type="transmembrane region" description="Helical" evidence="1">
    <location>
        <begin position="5"/>
        <end position="23"/>
    </location>
</feature>
<keyword evidence="4" id="KW-1185">Reference proteome</keyword>
<comment type="caution">
    <text evidence="2">The sequence shown here is derived from an EMBL/GenBank/DDBJ whole genome shotgun (WGS) entry which is preliminary data.</text>
</comment>
<organism evidence="2 4">
    <name type="scientific">Pseudoalteromonas holothuriae</name>
    <dbReference type="NCBI Taxonomy" id="2963714"/>
    <lineage>
        <taxon>Bacteria</taxon>
        <taxon>Pseudomonadati</taxon>
        <taxon>Pseudomonadota</taxon>
        <taxon>Gammaproteobacteria</taxon>
        <taxon>Alteromonadales</taxon>
        <taxon>Pseudoalteromonadaceae</taxon>
        <taxon>Pseudoalteromonas</taxon>
    </lineage>
</organism>
<evidence type="ECO:0000313" key="5">
    <source>
        <dbReference type="Proteomes" id="UP001152485"/>
    </source>
</evidence>
<keyword evidence="1" id="KW-1133">Transmembrane helix</keyword>
<dbReference type="RefSeq" id="WP_315942707.1">
    <property type="nucleotide sequence ID" value="NZ_CAMAPC010000004.1"/>
</dbReference>
<keyword evidence="1" id="KW-0472">Membrane</keyword>
<reference evidence="2 5" key="1">
    <citation type="submission" date="2022-07" db="EMBL/GenBank/DDBJ databases">
        <authorList>
            <person name="Criscuolo A."/>
        </authorList>
    </citation>
    <scope>NUCLEOTIDE SEQUENCE</scope>
    <source>
        <strain evidence="5">CIP 111951</strain>
        <strain evidence="2">CIP111854</strain>
        <strain evidence="3">CIP111951</strain>
    </source>
</reference>
<evidence type="ECO:0000313" key="4">
    <source>
        <dbReference type="Proteomes" id="UP001152467"/>
    </source>
</evidence>
<dbReference type="AlphaFoldDB" id="A0A9W4W2F7"/>
<gene>
    <name evidence="2" type="ORF">PSECIP111854_01312</name>
    <name evidence="3" type="ORF">PSECIP111951_01929</name>
</gene>
<proteinExistence type="predicted"/>
<dbReference type="InterPro" id="IPR021313">
    <property type="entry name" value="DUF2909"/>
</dbReference>
<dbReference type="Proteomes" id="UP001152467">
    <property type="component" value="Unassembled WGS sequence"/>
</dbReference>
<accession>A0A9W4W2F7</accession>
<evidence type="ECO:0000313" key="3">
    <source>
        <dbReference type="EMBL" id="CAH9058719.1"/>
    </source>
</evidence>
<evidence type="ECO:0008006" key="6">
    <source>
        <dbReference type="Google" id="ProtNLM"/>
    </source>
</evidence>
<dbReference type="Proteomes" id="UP001152485">
    <property type="component" value="Unassembled WGS sequence"/>
</dbReference>
<name>A0A9W4W2F7_9GAMM</name>
<evidence type="ECO:0000256" key="1">
    <source>
        <dbReference type="SAM" id="Phobius"/>
    </source>
</evidence>
<evidence type="ECO:0000313" key="2">
    <source>
        <dbReference type="EMBL" id="CAH9054169.1"/>
    </source>
</evidence>
<dbReference type="EMBL" id="CAMAPC010000004">
    <property type="protein sequence ID" value="CAH9054169.1"/>
    <property type="molecule type" value="Genomic_DNA"/>
</dbReference>